<gene>
    <name evidence="2" type="ORF">K457DRAFT_143132</name>
</gene>
<evidence type="ECO:0000313" key="2">
    <source>
        <dbReference type="EMBL" id="OAQ22899.1"/>
    </source>
</evidence>
<name>A0A197JEP1_9FUNG</name>
<protein>
    <submittedName>
        <fullName evidence="2">Uncharacterized protein</fullName>
    </submittedName>
</protein>
<dbReference type="EMBL" id="KV442137">
    <property type="protein sequence ID" value="OAQ22899.1"/>
    <property type="molecule type" value="Genomic_DNA"/>
</dbReference>
<dbReference type="Proteomes" id="UP000078512">
    <property type="component" value="Unassembled WGS sequence"/>
</dbReference>
<evidence type="ECO:0000313" key="3">
    <source>
        <dbReference type="Proteomes" id="UP000078512"/>
    </source>
</evidence>
<keyword evidence="3" id="KW-1185">Reference proteome</keyword>
<reference evidence="2 3" key="1">
    <citation type="submission" date="2016-05" db="EMBL/GenBank/DDBJ databases">
        <title>Genome sequencing reveals origins of a unique bacterial endosymbiosis in the earliest lineages of terrestrial Fungi.</title>
        <authorList>
            <consortium name="DOE Joint Genome Institute"/>
            <person name="Uehling J."/>
            <person name="Gryganskyi A."/>
            <person name="Hameed K."/>
            <person name="Tschaplinski T."/>
            <person name="Misztal P."/>
            <person name="Wu S."/>
            <person name="Desiro A."/>
            <person name="Vande Pol N."/>
            <person name="Du Z.-Y."/>
            <person name="Zienkiewicz A."/>
            <person name="Zienkiewicz K."/>
            <person name="Morin E."/>
            <person name="Tisserant E."/>
            <person name="Splivallo R."/>
            <person name="Hainaut M."/>
            <person name="Henrissat B."/>
            <person name="Ohm R."/>
            <person name="Kuo A."/>
            <person name="Yan J."/>
            <person name="Lipzen A."/>
            <person name="Nolan M."/>
            <person name="Labutti K."/>
            <person name="Barry K."/>
            <person name="Goldstein A."/>
            <person name="Labbe J."/>
            <person name="Schadt C."/>
            <person name="Tuskan G."/>
            <person name="Grigoriev I."/>
            <person name="Martin F."/>
            <person name="Vilgalys R."/>
            <person name="Bonito G."/>
        </authorList>
    </citation>
    <scope>NUCLEOTIDE SEQUENCE [LARGE SCALE GENOMIC DNA]</scope>
    <source>
        <strain evidence="2 3">AG-77</strain>
    </source>
</reference>
<accession>A0A197JEP1</accession>
<feature type="compositionally biased region" description="Basic and acidic residues" evidence="1">
    <location>
        <begin position="1"/>
        <end position="26"/>
    </location>
</feature>
<sequence>MKESKKERKNNGRKKDICDSRSEQGKRGKKAKTTALWNAGLQTEKNKIHTWTYGDRQGRGTGKEG</sequence>
<organism evidence="2 3">
    <name type="scientific">Linnemannia elongata AG-77</name>
    <dbReference type="NCBI Taxonomy" id="1314771"/>
    <lineage>
        <taxon>Eukaryota</taxon>
        <taxon>Fungi</taxon>
        <taxon>Fungi incertae sedis</taxon>
        <taxon>Mucoromycota</taxon>
        <taxon>Mortierellomycotina</taxon>
        <taxon>Mortierellomycetes</taxon>
        <taxon>Mortierellales</taxon>
        <taxon>Mortierellaceae</taxon>
        <taxon>Linnemannia</taxon>
    </lineage>
</organism>
<dbReference type="AlphaFoldDB" id="A0A197JEP1"/>
<evidence type="ECO:0000256" key="1">
    <source>
        <dbReference type="SAM" id="MobiDB-lite"/>
    </source>
</evidence>
<feature type="region of interest" description="Disordered" evidence="1">
    <location>
        <begin position="1"/>
        <end position="33"/>
    </location>
</feature>
<proteinExistence type="predicted"/>